<comment type="cofactor">
    <cofactor evidence="7">
        <name>Zn(2+)</name>
        <dbReference type="ChEBI" id="CHEBI:29105"/>
    </cofactor>
    <text evidence="7">Binds 1 zinc ion per subunit.</text>
</comment>
<evidence type="ECO:0000313" key="12">
    <source>
        <dbReference type="WormBase" id="SRAE_2000325600"/>
    </source>
</evidence>
<evidence type="ECO:0000256" key="5">
    <source>
        <dbReference type="ARBA" id="ARBA00023049"/>
    </source>
</evidence>
<keyword evidence="3 7" id="KW-0378">Hydrolase</keyword>
<dbReference type="GeneID" id="36380970"/>
<evidence type="ECO:0000313" key="10">
    <source>
        <dbReference type="Proteomes" id="UP000035682"/>
    </source>
</evidence>
<proteinExistence type="predicted"/>
<dbReference type="STRING" id="34506.A0A090LM10"/>
<dbReference type="Proteomes" id="UP000035682">
    <property type="component" value="Unplaced"/>
</dbReference>
<evidence type="ECO:0000259" key="8">
    <source>
        <dbReference type="PROSITE" id="PS51864"/>
    </source>
</evidence>
<accession>A0A090LM10</accession>
<dbReference type="GO" id="GO:0006508">
    <property type="term" value="P:proteolysis"/>
    <property type="evidence" value="ECO:0007669"/>
    <property type="project" value="UniProtKB-KW"/>
</dbReference>
<comment type="caution">
    <text evidence="6">Lacks conserved residue(s) required for the propagation of feature annotation.</text>
</comment>
<dbReference type="GO" id="GO:0004222">
    <property type="term" value="F:metalloendopeptidase activity"/>
    <property type="evidence" value="ECO:0007669"/>
    <property type="project" value="UniProtKB-UniRule"/>
</dbReference>
<dbReference type="OrthoDB" id="5819035at2759"/>
<dbReference type="InterPro" id="IPR001506">
    <property type="entry name" value="Peptidase_M12A"/>
</dbReference>
<keyword evidence="1 7" id="KW-0645">Protease</keyword>
<dbReference type="AlphaFoldDB" id="A0A090LM10"/>
<dbReference type="WormBase" id="SRAE_2000325600">
    <property type="protein sequence ID" value="SRP08059"/>
    <property type="gene ID" value="WBGene00263477"/>
</dbReference>
<dbReference type="Pfam" id="PF01400">
    <property type="entry name" value="Astacin"/>
    <property type="match status" value="1"/>
</dbReference>
<evidence type="ECO:0000256" key="2">
    <source>
        <dbReference type="ARBA" id="ARBA00022723"/>
    </source>
</evidence>
<protein>
    <recommendedName>
        <fullName evidence="7">Metalloendopeptidase</fullName>
        <ecNumber evidence="7">3.4.24.-</ecNumber>
    </recommendedName>
</protein>
<evidence type="ECO:0000256" key="3">
    <source>
        <dbReference type="ARBA" id="ARBA00022801"/>
    </source>
</evidence>
<organism evidence="9">
    <name type="scientific">Strongyloides ratti</name>
    <name type="common">Parasitic roundworm</name>
    <dbReference type="NCBI Taxonomy" id="34506"/>
    <lineage>
        <taxon>Eukaryota</taxon>
        <taxon>Metazoa</taxon>
        <taxon>Ecdysozoa</taxon>
        <taxon>Nematoda</taxon>
        <taxon>Chromadorea</taxon>
        <taxon>Rhabditida</taxon>
        <taxon>Tylenchina</taxon>
        <taxon>Panagrolaimomorpha</taxon>
        <taxon>Strongyloidoidea</taxon>
        <taxon>Strongyloididae</taxon>
        <taxon>Strongyloides</taxon>
    </lineage>
</organism>
<keyword evidence="5 7" id="KW-0482">Metalloprotease</keyword>
<keyword evidence="4 7" id="KW-0862">Zinc</keyword>
<reference evidence="11" key="2">
    <citation type="submission" date="2020-12" db="UniProtKB">
        <authorList>
            <consortium name="WormBaseParasite"/>
        </authorList>
    </citation>
    <scope>IDENTIFICATION</scope>
</reference>
<dbReference type="CTD" id="36380970"/>
<evidence type="ECO:0000256" key="4">
    <source>
        <dbReference type="ARBA" id="ARBA00022833"/>
    </source>
</evidence>
<evidence type="ECO:0000256" key="1">
    <source>
        <dbReference type="ARBA" id="ARBA00022670"/>
    </source>
</evidence>
<gene>
    <name evidence="9 11 12" type="ORF">SRAE_2000325600</name>
</gene>
<dbReference type="PANTHER" id="PTHR10127:SF780">
    <property type="entry name" value="METALLOENDOPEPTIDASE"/>
    <property type="match status" value="1"/>
</dbReference>
<dbReference type="WBParaSite" id="SRAE_2000325600.1">
    <property type="protein sequence ID" value="SRAE_2000325600.1"/>
    <property type="gene ID" value="WBGene00263477"/>
</dbReference>
<feature type="domain" description="Peptidase M12A" evidence="8">
    <location>
        <begin position="35"/>
        <end position="228"/>
    </location>
</feature>
<dbReference type="PROSITE" id="PS51864">
    <property type="entry name" value="ASTACIN"/>
    <property type="match status" value="1"/>
</dbReference>
<dbReference type="Gene3D" id="3.40.390.10">
    <property type="entry name" value="Collagenase (Catalytic Domain)"/>
    <property type="match status" value="1"/>
</dbReference>
<evidence type="ECO:0000256" key="7">
    <source>
        <dbReference type="RuleBase" id="RU361183"/>
    </source>
</evidence>
<dbReference type="PANTHER" id="PTHR10127">
    <property type="entry name" value="DISCOIDIN, CUB, EGF, LAMININ , AND ZINC METALLOPROTEASE DOMAIN CONTAINING"/>
    <property type="match status" value="1"/>
</dbReference>
<dbReference type="PRINTS" id="PR00480">
    <property type="entry name" value="ASTACIN"/>
</dbReference>
<reference evidence="9 10" key="1">
    <citation type="submission" date="2014-09" db="EMBL/GenBank/DDBJ databases">
        <authorList>
            <person name="Martin A.A."/>
        </authorList>
    </citation>
    <scope>NUCLEOTIDE SEQUENCE</scope>
    <source>
        <strain evidence="10">ED321</strain>
        <strain evidence="9">ED321 Heterogonic</strain>
    </source>
</reference>
<sequence>MIIFILIIIFFEISHIFTVSNISLISNHEIERKKRAMLTSMSNIWSEREILYYVSPEIDHILVKMAVSRIKKETCFIFQRQMSLRESLFAYLPGTHYHTNLGKRLEIPHKIYIPPNSQHIGKIIRETMRALGAEYEHKRFDRNRYVVVTKDNAEFSFRRYFSKINSILTTTYGTEYDYRSIMHFAPYEYARSFGKVISAKDYLFQPFLGQSRYLTFNDAKILNKRYCSHPQIRHPQCLYYGYQHPRYPFMCKCLPFTSGQRCEIMTPNSPQCTQPSRYFATRRSSNVTLQVGGKCFYMFEVGPDKKMKIKIKFKFIRYPNSVKCTEDNSIEVKIKCNLSTSGLLFCPSMRELIFVSRCNFVAIVSSFPNSNIYINVEYLNFIE</sequence>
<dbReference type="SUPFAM" id="SSF55486">
    <property type="entry name" value="Metalloproteases ('zincins'), catalytic domain"/>
    <property type="match status" value="1"/>
</dbReference>
<feature type="active site" evidence="6">
    <location>
        <position position="126"/>
    </location>
</feature>
<evidence type="ECO:0000256" key="6">
    <source>
        <dbReference type="PROSITE-ProRule" id="PRU01211"/>
    </source>
</evidence>
<dbReference type="RefSeq" id="XP_024507800.1">
    <property type="nucleotide sequence ID" value="XM_024654427.1"/>
</dbReference>
<name>A0A090LM10_STRRB</name>
<dbReference type="InterPro" id="IPR000742">
    <property type="entry name" value="EGF"/>
</dbReference>
<keyword evidence="2 7" id="KW-0479">Metal-binding</keyword>
<keyword evidence="10" id="KW-1185">Reference proteome</keyword>
<dbReference type="InterPro" id="IPR024079">
    <property type="entry name" value="MetalloPept_cat_dom_sf"/>
</dbReference>
<dbReference type="GO" id="GO:0046872">
    <property type="term" value="F:metal ion binding"/>
    <property type="evidence" value="ECO:0007669"/>
    <property type="project" value="UniProtKB-KW"/>
</dbReference>
<dbReference type="PROSITE" id="PS00022">
    <property type="entry name" value="EGF_1"/>
    <property type="match status" value="1"/>
</dbReference>
<dbReference type="EC" id="3.4.24.-" evidence="7"/>
<evidence type="ECO:0000313" key="11">
    <source>
        <dbReference type="WBParaSite" id="SRAE_2000325600.1"/>
    </source>
</evidence>
<evidence type="ECO:0000313" key="9">
    <source>
        <dbReference type="EMBL" id="CEF68600.1"/>
    </source>
</evidence>
<dbReference type="EMBL" id="LN609529">
    <property type="protein sequence ID" value="CEF68600.1"/>
    <property type="molecule type" value="Genomic_DNA"/>
</dbReference>